<organism evidence="2 3">
    <name type="scientific">Micromonospora eburnea</name>
    <dbReference type="NCBI Taxonomy" id="227316"/>
    <lineage>
        <taxon>Bacteria</taxon>
        <taxon>Bacillati</taxon>
        <taxon>Actinomycetota</taxon>
        <taxon>Actinomycetes</taxon>
        <taxon>Micromonosporales</taxon>
        <taxon>Micromonosporaceae</taxon>
        <taxon>Micromonospora</taxon>
    </lineage>
</organism>
<dbReference type="RefSeq" id="WP_091115028.1">
    <property type="nucleotide sequence ID" value="NZ_FMHY01000002.1"/>
</dbReference>
<keyword evidence="3" id="KW-1185">Reference proteome</keyword>
<evidence type="ECO:0000313" key="2">
    <source>
        <dbReference type="EMBL" id="SCL45650.1"/>
    </source>
</evidence>
<evidence type="ECO:0000256" key="1">
    <source>
        <dbReference type="SAM" id="MobiDB-lite"/>
    </source>
</evidence>
<dbReference type="EMBL" id="FMHY01000002">
    <property type="protein sequence ID" value="SCL45650.1"/>
    <property type="molecule type" value="Genomic_DNA"/>
</dbReference>
<protein>
    <submittedName>
        <fullName evidence="2">Uncharacterized protein</fullName>
    </submittedName>
</protein>
<reference evidence="3" key="1">
    <citation type="submission" date="2016-06" db="EMBL/GenBank/DDBJ databases">
        <authorList>
            <person name="Varghese N."/>
            <person name="Submissions Spin"/>
        </authorList>
    </citation>
    <scope>NUCLEOTIDE SEQUENCE [LARGE SCALE GENOMIC DNA]</scope>
    <source>
        <strain evidence="3">DSM 44814</strain>
    </source>
</reference>
<gene>
    <name evidence="2" type="ORF">GA0070604_1054</name>
</gene>
<dbReference type="OrthoDB" id="3740959at2"/>
<feature type="region of interest" description="Disordered" evidence="1">
    <location>
        <begin position="51"/>
        <end position="72"/>
    </location>
</feature>
<name>A0A1C6TV14_9ACTN</name>
<evidence type="ECO:0000313" key="3">
    <source>
        <dbReference type="Proteomes" id="UP000199696"/>
    </source>
</evidence>
<accession>A0A1C6TV14</accession>
<sequence length="72" mass="7951">MFNVITVRQGTRSTLTGSHNLAYRALHQHDDSVLARREHPLSGPFQRRFRAGAGTRTGVTATADEADEEVTD</sequence>
<proteinExistence type="predicted"/>
<dbReference type="Proteomes" id="UP000199696">
    <property type="component" value="Unassembled WGS sequence"/>
</dbReference>
<dbReference type="STRING" id="227316.GA0070604_1054"/>
<feature type="compositionally biased region" description="Low complexity" evidence="1">
    <location>
        <begin position="51"/>
        <end position="63"/>
    </location>
</feature>
<dbReference type="AlphaFoldDB" id="A0A1C6TV14"/>